<accession>J3L1V1</accession>
<dbReference type="HOGENOM" id="CLU_2324111_0_0_1"/>
<reference evidence="1" key="2">
    <citation type="submission" date="2013-04" db="UniProtKB">
        <authorList>
            <consortium name="EnsemblPlants"/>
        </authorList>
    </citation>
    <scope>IDENTIFICATION</scope>
</reference>
<evidence type="ECO:0000313" key="2">
    <source>
        <dbReference type="Proteomes" id="UP000006038"/>
    </source>
</evidence>
<dbReference type="Proteomes" id="UP000006038">
    <property type="component" value="Chromosome 1"/>
</dbReference>
<dbReference type="Gramene" id="OB01G32070.1">
    <property type="protein sequence ID" value="OB01G32070.1"/>
    <property type="gene ID" value="OB01G32070"/>
</dbReference>
<keyword evidence="2" id="KW-1185">Reference proteome</keyword>
<organism evidence="1">
    <name type="scientific">Oryza brachyantha</name>
    <name type="common">malo sina</name>
    <dbReference type="NCBI Taxonomy" id="4533"/>
    <lineage>
        <taxon>Eukaryota</taxon>
        <taxon>Viridiplantae</taxon>
        <taxon>Streptophyta</taxon>
        <taxon>Embryophyta</taxon>
        <taxon>Tracheophyta</taxon>
        <taxon>Spermatophyta</taxon>
        <taxon>Magnoliopsida</taxon>
        <taxon>Liliopsida</taxon>
        <taxon>Poales</taxon>
        <taxon>Poaceae</taxon>
        <taxon>BOP clade</taxon>
        <taxon>Oryzoideae</taxon>
        <taxon>Oryzeae</taxon>
        <taxon>Oryzinae</taxon>
        <taxon>Oryza</taxon>
    </lineage>
</organism>
<name>J3L1V1_ORYBR</name>
<reference evidence="1" key="1">
    <citation type="journal article" date="2013" name="Nat. Commun.">
        <title>Whole-genome sequencing of Oryza brachyantha reveals mechanisms underlying Oryza genome evolution.</title>
        <authorList>
            <person name="Chen J."/>
            <person name="Huang Q."/>
            <person name="Gao D."/>
            <person name="Wang J."/>
            <person name="Lang Y."/>
            <person name="Liu T."/>
            <person name="Li B."/>
            <person name="Bai Z."/>
            <person name="Luis Goicoechea J."/>
            <person name="Liang C."/>
            <person name="Chen C."/>
            <person name="Zhang W."/>
            <person name="Sun S."/>
            <person name="Liao Y."/>
            <person name="Zhang X."/>
            <person name="Yang L."/>
            <person name="Song C."/>
            <person name="Wang M."/>
            <person name="Shi J."/>
            <person name="Liu G."/>
            <person name="Liu J."/>
            <person name="Zhou H."/>
            <person name="Zhou W."/>
            <person name="Yu Q."/>
            <person name="An N."/>
            <person name="Chen Y."/>
            <person name="Cai Q."/>
            <person name="Wang B."/>
            <person name="Liu B."/>
            <person name="Min J."/>
            <person name="Huang Y."/>
            <person name="Wu H."/>
            <person name="Li Z."/>
            <person name="Zhang Y."/>
            <person name="Yin Y."/>
            <person name="Song W."/>
            <person name="Jiang J."/>
            <person name="Jackson S.A."/>
            <person name="Wing R.A."/>
            <person name="Wang J."/>
            <person name="Chen M."/>
        </authorList>
    </citation>
    <scope>NUCLEOTIDE SEQUENCE [LARGE SCALE GENOMIC DNA]</scope>
    <source>
        <strain evidence="1">cv. IRGC 101232</strain>
    </source>
</reference>
<dbReference type="EnsemblPlants" id="OB01G32070.1">
    <property type="protein sequence ID" value="OB01G32070.1"/>
    <property type="gene ID" value="OB01G32070"/>
</dbReference>
<proteinExistence type="predicted"/>
<protein>
    <submittedName>
        <fullName evidence="1">Uncharacterized protein</fullName>
    </submittedName>
</protein>
<dbReference type="AlphaFoldDB" id="J3L1V1"/>
<sequence length="99" mass="10950">MELQGSALLYKTISLLEIKSCTASQIHSINIQFEGDLQGDTLESLLGLTTKKLNKESDEVGMPYSGQSNTVNSLMKIITDRTSEQCWVRGSVLDLAIWL</sequence>
<evidence type="ECO:0000313" key="1">
    <source>
        <dbReference type="EnsemblPlants" id="OB01G32070.1"/>
    </source>
</evidence>